<gene>
    <name evidence="2" type="ORF">NXS09_10225</name>
</gene>
<reference evidence="2" key="2">
    <citation type="journal article" date="2023" name="Curr. Microbiol.">
        <title>Neisseria montereyensis sp. nov., Isolated from Oropharynx of California Sea Lion (Zalophus californianus): Genomic, Phylogenetic, and Phenotypic Study.</title>
        <authorList>
            <person name="Volokhov D.V."/>
            <person name="Zagorodnyaya T.A."/>
            <person name="Furtak V.A."/>
            <person name="Nattanmai G."/>
            <person name="Randall L."/>
            <person name="Jose S."/>
            <person name="Gao Y."/>
            <person name="Gulland F.M."/>
            <person name="Eisenberg T."/>
            <person name="Delmonte P."/>
            <person name="Blom J."/>
            <person name="Mitchell K.K."/>
        </authorList>
    </citation>
    <scope>NUCLEOTIDE SEQUENCE</scope>
    <source>
        <strain evidence="2">CSL10203-ORH2</strain>
    </source>
</reference>
<protein>
    <submittedName>
        <fullName evidence="2">DUF4878 domain-containing protein</fullName>
    </submittedName>
</protein>
<comment type="caution">
    <text evidence="2">The sequence shown here is derived from an EMBL/GenBank/DDBJ whole genome shotgun (WGS) entry which is preliminary data.</text>
</comment>
<dbReference type="Gene3D" id="3.10.450.50">
    <property type="match status" value="1"/>
</dbReference>
<feature type="domain" description="DUF4878" evidence="1">
    <location>
        <begin position="17"/>
        <end position="131"/>
    </location>
</feature>
<evidence type="ECO:0000313" key="2">
    <source>
        <dbReference type="EMBL" id="MCS4534664.1"/>
    </source>
</evidence>
<dbReference type="Proteomes" id="UP001166947">
    <property type="component" value="Unassembled WGS sequence"/>
</dbReference>
<organism evidence="2 3">
    <name type="scientific">Neisseria montereyensis</name>
    <dbReference type="NCBI Taxonomy" id="2973938"/>
    <lineage>
        <taxon>Bacteria</taxon>
        <taxon>Pseudomonadati</taxon>
        <taxon>Pseudomonadota</taxon>
        <taxon>Betaproteobacteria</taxon>
        <taxon>Neisseriales</taxon>
        <taxon>Neisseriaceae</taxon>
        <taxon>Neisseria</taxon>
    </lineage>
</organism>
<dbReference type="InterPro" id="IPR024267">
    <property type="entry name" value="DUF4878"/>
</dbReference>
<dbReference type="EMBL" id="JANUXW010000013">
    <property type="protein sequence ID" value="MCS4534664.1"/>
    <property type="molecule type" value="Genomic_DNA"/>
</dbReference>
<dbReference type="RefSeq" id="WP_259292421.1">
    <property type="nucleotide sequence ID" value="NZ_JANUXW010000013.1"/>
</dbReference>
<sequence>MRILSKSLSTLAVMMLVACSGHSPEDTAKDFTQKSYEGDADAVIAMIHIPDQEKNKPGVEDMLNGKVKAAVARGKAYAEQHGGIDEVSADPAVISGENNDIARVEVHTRFKQGQTKDDNVRLIKTDDGWKVRL</sequence>
<keyword evidence="3" id="KW-1185">Reference proteome</keyword>
<name>A0ABT2FEM4_9NEIS</name>
<accession>A0ABT2FEM4</accession>
<evidence type="ECO:0000313" key="3">
    <source>
        <dbReference type="Proteomes" id="UP001166947"/>
    </source>
</evidence>
<dbReference type="Pfam" id="PF12870">
    <property type="entry name" value="DUF4878"/>
    <property type="match status" value="1"/>
</dbReference>
<reference evidence="2" key="1">
    <citation type="submission" date="2022-08" db="EMBL/GenBank/DDBJ databases">
        <authorList>
            <person name="Volokhov D.V."/>
            <person name="Furtak V.A."/>
            <person name="Zagorodnyaya T.A."/>
        </authorList>
    </citation>
    <scope>NUCLEOTIDE SEQUENCE</scope>
    <source>
        <strain evidence="2">CSL10203-ORH2</strain>
    </source>
</reference>
<evidence type="ECO:0000259" key="1">
    <source>
        <dbReference type="Pfam" id="PF12870"/>
    </source>
</evidence>
<dbReference type="PROSITE" id="PS51257">
    <property type="entry name" value="PROKAR_LIPOPROTEIN"/>
    <property type="match status" value="1"/>
</dbReference>
<proteinExistence type="predicted"/>